<dbReference type="PANTHER" id="PTHR30614:SF37">
    <property type="entry name" value="AMINO-ACID ABC TRANSPORTER PERMEASE PROTEIN YHDX-RELATED"/>
    <property type="match status" value="1"/>
</dbReference>
<gene>
    <name evidence="11" type="ORF">CKF48_14340</name>
</gene>
<dbReference type="Proteomes" id="UP000215137">
    <property type="component" value="Chromosome"/>
</dbReference>
<keyword evidence="4" id="KW-1003">Cell membrane</keyword>
<protein>
    <submittedName>
        <fullName evidence="11">Amino acid ABC transporter permease</fullName>
    </submittedName>
</protein>
<proteinExistence type="inferred from homology"/>
<name>A0A248TJV2_9BACI</name>
<feature type="transmembrane region" description="Helical" evidence="9">
    <location>
        <begin position="21"/>
        <end position="42"/>
    </location>
</feature>
<evidence type="ECO:0000256" key="7">
    <source>
        <dbReference type="ARBA" id="ARBA00022989"/>
    </source>
</evidence>
<dbReference type="GO" id="GO:0022857">
    <property type="term" value="F:transmembrane transporter activity"/>
    <property type="evidence" value="ECO:0007669"/>
    <property type="project" value="InterPro"/>
</dbReference>
<keyword evidence="12" id="KW-1185">Reference proteome</keyword>
<feature type="transmembrane region" description="Helical" evidence="9">
    <location>
        <begin position="255"/>
        <end position="273"/>
    </location>
</feature>
<evidence type="ECO:0000256" key="1">
    <source>
        <dbReference type="ARBA" id="ARBA00004651"/>
    </source>
</evidence>
<dbReference type="InterPro" id="IPR010065">
    <property type="entry name" value="AA_ABC_transptr_permease_3TM"/>
</dbReference>
<evidence type="ECO:0000256" key="4">
    <source>
        <dbReference type="ARBA" id="ARBA00022475"/>
    </source>
</evidence>
<feature type="transmembrane region" description="Helical" evidence="9">
    <location>
        <begin position="132"/>
        <end position="150"/>
    </location>
</feature>
<reference evidence="11 12" key="1">
    <citation type="submission" date="2017-08" db="EMBL/GenBank/DDBJ databases">
        <title>Complete Genome Sequence of Bacillus kochii Oregon-R-modENCODE STRAIN BDGP4, isolated from Drosophila melanogaster gut.</title>
        <authorList>
            <person name="Wan K.H."/>
            <person name="Yu C."/>
            <person name="Park S."/>
            <person name="Hammonds A.S."/>
            <person name="Booth B.W."/>
            <person name="Celniker S.E."/>
        </authorList>
    </citation>
    <scope>NUCLEOTIDE SEQUENCE [LARGE SCALE GENOMIC DNA]</scope>
    <source>
        <strain evidence="11 12">BDGP4</strain>
    </source>
</reference>
<sequence length="394" mass="43305">MSELSNQKKSISPPFWRNKKIIPIILQVVFAIIVLAFGYLLINNALSGLRQIGLQLGFDFLANTAGFSISEAMIDYQPTDTYGKALLIGMLNTLRVAFFGIILTTILGLIVGLSRMSNNWLLSKLAGAYIEIFRNTPLLVQIFIWFYAVFLPMPKIQEALQIGPMLFSNRGTAIPWYEENQGILLWGILFFVSLVIAFFVYRLMLKKQIESGKKIFPSLWALGVIVVVAIISYVVTGNTPVTFHAPSVAGNGFDGGFVLSPGFSAILLGLVIYTSTFIAEIIRAGVNGVNKGQSEAAKALGLKNSTALRLVIFPQAIRIIIPPLTSQYLNLTKNSSLAVAVGYQEIVSIGNTVMNQAGRPIEAIAIMIAVYLTFSLITSLFMNYFNKKAQLVER</sequence>
<comment type="similarity">
    <text evidence="2">Belongs to the binding-protein-dependent transport system permease family. HisMQ subfamily.</text>
</comment>
<evidence type="ECO:0000256" key="6">
    <source>
        <dbReference type="ARBA" id="ARBA00022970"/>
    </source>
</evidence>
<dbReference type="GO" id="GO:0006865">
    <property type="term" value="P:amino acid transport"/>
    <property type="evidence" value="ECO:0007669"/>
    <property type="project" value="UniProtKB-KW"/>
</dbReference>
<dbReference type="InterPro" id="IPR035906">
    <property type="entry name" value="MetI-like_sf"/>
</dbReference>
<dbReference type="CDD" id="cd06261">
    <property type="entry name" value="TM_PBP2"/>
    <property type="match status" value="1"/>
</dbReference>
<accession>A0A248TJV2</accession>
<dbReference type="OrthoDB" id="9805999at2"/>
<evidence type="ECO:0000313" key="12">
    <source>
        <dbReference type="Proteomes" id="UP000215137"/>
    </source>
</evidence>
<keyword evidence="5 9" id="KW-0812">Transmembrane</keyword>
<evidence type="ECO:0000259" key="10">
    <source>
        <dbReference type="PROSITE" id="PS50928"/>
    </source>
</evidence>
<evidence type="ECO:0000256" key="5">
    <source>
        <dbReference type="ARBA" id="ARBA00022692"/>
    </source>
</evidence>
<feature type="transmembrane region" description="Helical" evidence="9">
    <location>
        <begin position="215"/>
        <end position="235"/>
    </location>
</feature>
<feature type="transmembrane region" description="Helical" evidence="9">
    <location>
        <begin position="183"/>
        <end position="203"/>
    </location>
</feature>
<evidence type="ECO:0000256" key="8">
    <source>
        <dbReference type="ARBA" id="ARBA00023136"/>
    </source>
</evidence>
<dbReference type="PROSITE" id="PS50928">
    <property type="entry name" value="ABC_TM1"/>
    <property type="match status" value="1"/>
</dbReference>
<dbReference type="KEGG" id="bko:CKF48_14340"/>
<organism evidence="11 12">
    <name type="scientific">Cytobacillus kochii</name>
    <dbReference type="NCBI Taxonomy" id="859143"/>
    <lineage>
        <taxon>Bacteria</taxon>
        <taxon>Bacillati</taxon>
        <taxon>Bacillota</taxon>
        <taxon>Bacilli</taxon>
        <taxon>Bacillales</taxon>
        <taxon>Bacillaceae</taxon>
        <taxon>Cytobacillus</taxon>
    </lineage>
</organism>
<dbReference type="Pfam" id="PF00528">
    <property type="entry name" value="BPD_transp_1"/>
    <property type="match status" value="1"/>
</dbReference>
<dbReference type="Gene3D" id="1.10.3720.10">
    <property type="entry name" value="MetI-like"/>
    <property type="match status" value="1"/>
</dbReference>
<dbReference type="SUPFAM" id="SSF161098">
    <property type="entry name" value="MetI-like"/>
    <property type="match status" value="1"/>
</dbReference>
<dbReference type="InterPro" id="IPR043429">
    <property type="entry name" value="ArtM/GltK/GlnP/TcyL/YhdX-like"/>
</dbReference>
<dbReference type="InterPro" id="IPR000515">
    <property type="entry name" value="MetI-like"/>
</dbReference>
<keyword evidence="3 9" id="KW-0813">Transport</keyword>
<comment type="subcellular location">
    <subcellularLocation>
        <location evidence="1 9">Cell membrane</location>
        <topology evidence="1 9">Multi-pass membrane protein</topology>
    </subcellularLocation>
</comment>
<dbReference type="EMBL" id="CP022983">
    <property type="protein sequence ID" value="ASV68402.1"/>
    <property type="molecule type" value="Genomic_DNA"/>
</dbReference>
<dbReference type="GO" id="GO:0043190">
    <property type="term" value="C:ATP-binding cassette (ABC) transporter complex"/>
    <property type="evidence" value="ECO:0007669"/>
    <property type="project" value="InterPro"/>
</dbReference>
<keyword evidence="6" id="KW-0029">Amino-acid transport</keyword>
<keyword evidence="8 9" id="KW-0472">Membrane</keyword>
<feature type="domain" description="ABC transmembrane type-1" evidence="10">
    <location>
        <begin position="90"/>
        <end position="382"/>
    </location>
</feature>
<keyword evidence="7 9" id="KW-1133">Transmembrane helix</keyword>
<feature type="transmembrane region" description="Helical" evidence="9">
    <location>
        <begin position="364"/>
        <end position="385"/>
    </location>
</feature>
<evidence type="ECO:0000256" key="9">
    <source>
        <dbReference type="RuleBase" id="RU363032"/>
    </source>
</evidence>
<feature type="transmembrane region" description="Helical" evidence="9">
    <location>
        <begin position="85"/>
        <end position="111"/>
    </location>
</feature>
<evidence type="ECO:0000256" key="2">
    <source>
        <dbReference type="ARBA" id="ARBA00010072"/>
    </source>
</evidence>
<dbReference type="PANTHER" id="PTHR30614">
    <property type="entry name" value="MEMBRANE COMPONENT OF AMINO ACID ABC TRANSPORTER"/>
    <property type="match status" value="1"/>
</dbReference>
<dbReference type="NCBIfam" id="TIGR01726">
    <property type="entry name" value="HEQRo_perm_3TM"/>
    <property type="match status" value="1"/>
</dbReference>
<evidence type="ECO:0000256" key="3">
    <source>
        <dbReference type="ARBA" id="ARBA00022448"/>
    </source>
</evidence>
<evidence type="ECO:0000313" key="11">
    <source>
        <dbReference type="EMBL" id="ASV68402.1"/>
    </source>
</evidence>
<dbReference type="AlphaFoldDB" id="A0A248TJV2"/>